<dbReference type="EMBL" id="NMUH01003916">
    <property type="protein sequence ID" value="MQM07624.1"/>
    <property type="molecule type" value="Genomic_DNA"/>
</dbReference>
<comment type="caution">
    <text evidence="1">The sequence shown here is derived from an EMBL/GenBank/DDBJ whole genome shotgun (WGS) entry which is preliminary data.</text>
</comment>
<organism evidence="1 2">
    <name type="scientific">Colocasia esculenta</name>
    <name type="common">Wild taro</name>
    <name type="synonym">Arum esculentum</name>
    <dbReference type="NCBI Taxonomy" id="4460"/>
    <lineage>
        <taxon>Eukaryota</taxon>
        <taxon>Viridiplantae</taxon>
        <taxon>Streptophyta</taxon>
        <taxon>Embryophyta</taxon>
        <taxon>Tracheophyta</taxon>
        <taxon>Spermatophyta</taxon>
        <taxon>Magnoliopsida</taxon>
        <taxon>Liliopsida</taxon>
        <taxon>Araceae</taxon>
        <taxon>Aroideae</taxon>
        <taxon>Colocasieae</taxon>
        <taxon>Colocasia</taxon>
    </lineage>
</organism>
<evidence type="ECO:0000313" key="2">
    <source>
        <dbReference type="Proteomes" id="UP000652761"/>
    </source>
</evidence>
<keyword evidence="2" id="KW-1185">Reference proteome</keyword>
<reference evidence="1" key="1">
    <citation type="submission" date="2017-07" db="EMBL/GenBank/DDBJ databases">
        <title>Taro Niue Genome Assembly and Annotation.</title>
        <authorList>
            <person name="Atibalentja N."/>
            <person name="Keating K."/>
            <person name="Fields C.J."/>
        </authorList>
    </citation>
    <scope>NUCLEOTIDE SEQUENCE</scope>
    <source>
        <strain evidence="1">Niue_2</strain>
        <tissue evidence="1">Leaf</tissue>
    </source>
</reference>
<accession>A0A843WUM8</accession>
<evidence type="ECO:0000313" key="1">
    <source>
        <dbReference type="EMBL" id="MQM07624.1"/>
    </source>
</evidence>
<protein>
    <submittedName>
        <fullName evidence="1">Uncharacterized protein</fullName>
    </submittedName>
</protein>
<gene>
    <name evidence="1" type="ORF">Taro_040466</name>
</gene>
<name>A0A843WUM8_COLES</name>
<dbReference type="Proteomes" id="UP000652761">
    <property type="component" value="Unassembled WGS sequence"/>
</dbReference>
<sequence length="95" mass="10447">MSTSMCMMLYATLERWRCGERLGKTWSSSTSLSINPEICREFLAFKGCGGLVGLHSSLALLVVVERQLDLTSVTTRLRGSSCVVLSRLDTGVMNQ</sequence>
<dbReference type="AlphaFoldDB" id="A0A843WUM8"/>
<proteinExistence type="predicted"/>